<protein>
    <recommendedName>
        <fullName evidence="3">Methionine--tRNA ligase</fullName>
        <ecNumber evidence="2">6.1.1.10</ecNumber>
    </recommendedName>
    <alternativeName>
        <fullName evidence="9">Methionyl-tRNA synthetase</fullName>
    </alternativeName>
</protein>
<proteinExistence type="inferred from homology"/>
<evidence type="ECO:0000313" key="12">
    <source>
        <dbReference type="EMBL" id="PIR84842.1"/>
    </source>
</evidence>
<keyword evidence="6 10" id="KW-0067">ATP-binding</keyword>
<dbReference type="InterPro" id="IPR015413">
    <property type="entry name" value="Methionyl/Leucyl_tRNA_Synth"/>
</dbReference>
<dbReference type="PANTHER" id="PTHR43326">
    <property type="entry name" value="METHIONYL-TRNA SYNTHETASE"/>
    <property type="match status" value="1"/>
</dbReference>
<sequence length="478" mass="54807">MEKEKFYLTTTLPYVNAKPHIGFALEIVQADVIARYQTLVGKDVFFNTGTDEHGQKVYEKALEAGTDTQRYTDELSLDFKNLLGELGVLPEIHFIRTTNPHHKEAAQEMWRRCDANGDIYKAKQIIKYCKGCELEKTDSELIDGKCHLHPNLEIEIREEENYFFRFSKYGEKLLAFYAEHPDFVVPDYRFNEIKKFVEGGLQDFSVSRLKEKMSWGVPVPGDDDHVMYVWFDALTNYISTTGWPEKEDFGGYWPGIQFAGKDNLRQQSAIWAAMLLSAGLPLPKQIVIHGFITSGGAKMSKSLGNVIDPLTVKEKYGTEALRYFLARHVHPFEDTDVTMEKVHEAYTANLVNGLGNLVSRVMKMAEDNLEGPVSVEDTPIEKDFRTQLDAYRLDAAFDLIYFHIQKGDELIQETTPFKKVKSDNPTEVAEGKEVIEKLVKHIYRIAEHLVVFMPETAEKIKEAVRENKKPENLFVRID</sequence>
<comment type="function">
    <text evidence="1">Is required not only for elongation of protein synthesis but also for the initiation of all mRNA translation through initiator tRNA(fMet) aminoacylation.</text>
</comment>
<accession>A0A2H0UEL4</accession>
<dbReference type="PANTHER" id="PTHR43326:SF1">
    <property type="entry name" value="METHIONINE--TRNA LIGASE, MITOCHONDRIAL"/>
    <property type="match status" value="1"/>
</dbReference>
<name>A0A2H0UEL4_9BACT</name>
<keyword evidence="4 10" id="KW-0436">Ligase</keyword>
<comment type="similarity">
    <text evidence="10">Belongs to the class-I aminoacyl-tRNA synthetase family.</text>
</comment>
<dbReference type="InterPro" id="IPR009080">
    <property type="entry name" value="tRNAsynth_Ia_anticodon-bd"/>
</dbReference>
<feature type="domain" description="Methionyl/Leucyl tRNA synthetase" evidence="11">
    <location>
        <begin position="129"/>
        <end position="362"/>
    </location>
</feature>
<keyword evidence="7 10" id="KW-0648">Protein biosynthesis</keyword>
<evidence type="ECO:0000256" key="4">
    <source>
        <dbReference type="ARBA" id="ARBA00022598"/>
    </source>
</evidence>
<dbReference type="InterPro" id="IPR033911">
    <property type="entry name" value="MetRS_core"/>
</dbReference>
<dbReference type="InterPro" id="IPR014758">
    <property type="entry name" value="Met-tRNA_synth"/>
</dbReference>
<dbReference type="PRINTS" id="PR01041">
    <property type="entry name" value="TRNASYNTHMET"/>
</dbReference>
<dbReference type="CDD" id="cd00814">
    <property type="entry name" value="MetRS_core"/>
    <property type="match status" value="1"/>
</dbReference>
<dbReference type="EC" id="6.1.1.10" evidence="2"/>
<dbReference type="Pfam" id="PF09334">
    <property type="entry name" value="tRNA-synt_1g"/>
    <property type="match status" value="1"/>
</dbReference>
<dbReference type="InterPro" id="IPR014729">
    <property type="entry name" value="Rossmann-like_a/b/a_fold"/>
</dbReference>
<dbReference type="Proteomes" id="UP000229344">
    <property type="component" value="Unassembled WGS sequence"/>
</dbReference>
<dbReference type="GO" id="GO:0005524">
    <property type="term" value="F:ATP binding"/>
    <property type="evidence" value="ECO:0007669"/>
    <property type="project" value="UniProtKB-KW"/>
</dbReference>
<evidence type="ECO:0000256" key="5">
    <source>
        <dbReference type="ARBA" id="ARBA00022741"/>
    </source>
</evidence>
<comment type="caution">
    <text evidence="12">The sequence shown here is derived from an EMBL/GenBank/DDBJ whole genome shotgun (WGS) entry which is preliminary data.</text>
</comment>
<evidence type="ECO:0000256" key="2">
    <source>
        <dbReference type="ARBA" id="ARBA00012838"/>
    </source>
</evidence>
<reference evidence="13" key="1">
    <citation type="submission" date="2017-09" db="EMBL/GenBank/DDBJ databases">
        <title>Depth-based differentiation of microbial function through sediment-hosted aquifers and enrichment of novel symbionts in the deep terrestrial subsurface.</title>
        <authorList>
            <person name="Probst A.J."/>
            <person name="Ladd B."/>
            <person name="Jarett J.K."/>
            <person name="Geller-Mcgrath D.E."/>
            <person name="Sieber C.M.K."/>
            <person name="Emerson J.B."/>
            <person name="Anantharaman K."/>
            <person name="Thomas B.C."/>
            <person name="Malmstrom R."/>
            <person name="Stieglmeier M."/>
            <person name="Klingl A."/>
            <person name="Woyke T."/>
            <person name="Ryan C.M."/>
            <person name="Banfield J.F."/>
        </authorList>
    </citation>
    <scope>NUCLEOTIDE SEQUENCE [LARGE SCALE GENOMIC DNA]</scope>
</reference>
<dbReference type="NCBIfam" id="TIGR00398">
    <property type="entry name" value="metG"/>
    <property type="match status" value="1"/>
</dbReference>
<dbReference type="GO" id="GO:0006431">
    <property type="term" value="P:methionyl-tRNA aminoacylation"/>
    <property type="evidence" value="ECO:0007669"/>
    <property type="project" value="InterPro"/>
</dbReference>
<evidence type="ECO:0000256" key="7">
    <source>
        <dbReference type="ARBA" id="ARBA00022917"/>
    </source>
</evidence>
<organism evidence="12 13">
    <name type="scientific">Candidatus Kaiserbacteria bacterium CG10_big_fil_rev_8_21_14_0_10_47_16</name>
    <dbReference type="NCBI Taxonomy" id="1974608"/>
    <lineage>
        <taxon>Bacteria</taxon>
        <taxon>Candidatus Kaiseribacteriota</taxon>
    </lineage>
</organism>
<evidence type="ECO:0000256" key="3">
    <source>
        <dbReference type="ARBA" id="ARBA00018753"/>
    </source>
</evidence>
<dbReference type="InterPro" id="IPR023457">
    <property type="entry name" value="Met-tRNA_synth_2"/>
</dbReference>
<keyword evidence="5 10" id="KW-0547">Nucleotide-binding</keyword>
<dbReference type="SUPFAM" id="SSF52374">
    <property type="entry name" value="Nucleotidylyl transferase"/>
    <property type="match status" value="1"/>
</dbReference>
<evidence type="ECO:0000256" key="8">
    <source>
        <dbReference type="ARBA" id="ARBA00023146"/>
    </source>
</evidence>
<dbReference type="AlphaFoldDB" id="A0A2H0UEL4"/>
<dbReference type="SUPFAM" id="SSF47323">
    <property type="entry name" value="Anticodon-binding domain of a subclass of class I aminoacyl-tRNA synthetases"/>
    <property type="match status" value="1"/>
</dbReference>
<evidence type="ECO:0000259" key="11">
    <source>
        <dbReference type="Pfam" id="PF09334"/>
    </source>
</evidence>
<dbReference type="Gene3D" id="2.170.220.10">
    <property type="match status" value="1"/>
</dbReference>
<evidence type="ECO:0000313" key="13">
    <source>
        <dbReference type="Proteomes" id="UP000229344"/>
    </source>
</evidence>
<dbReference type="Gene3D" id="3.40.50.620">
    <property type="entry name" value="HUPs"/>
    <property type="match status" value="1"/>
</dbReference>
<keyword evidence="8 10" id="KW-0030">Aminoacyl-tRNA synthetase</keyword>
<dbReference type="Gene3D" id="1.10.730.10">
    <property type="entry name" value="Isoleucyl-tRNA Synthetase, Domain 1"/>
    <property type="match status" value="1"/>
</dbReference>
<evidence type="ECO:0000256" key="1">
    <source>
        <dbReference type="ARBA" id="ARBA00003314"/>
    </source>
</evidence>
<evidence type="ECO:0000256" key="6">
    <source>
        <dbReference type="ARBA" id="ARBA00022840"/>
    </source>
</evidence>
<evidence type="ECO:0000256" key="9">
    <source>
        <dbReference type="ARBA" id="ARBA00030904"/>
    </source>
</evidence>
<dbReference type="GO" id="GO:0004825">
    <property type="term" value="F:methionine-tRNA ligase activity"/>
    <property type="evidence" value="ECO:0007669"/>
    <property type="project" value="UniProtKB-EC"/>
</dbReference>
<evidence type="ECO:0000256" key="10">
    <source>
        <dbReference type="RuleBase" id="RU363039"/>
    </source>
</evidence>
<dbReference type="EMBL" id="PFBI01000003">
    <property type="protein sequence ID" value="PIR84842.1"/>
    <property type="molecule type" value="Genomic_DNA"/>
</dbReference>
<gene>
    <name evidence="12" type="ORF">COU16_00440</name>
</gene>